<reference evidence="4" key="1">
    <citation type="journal article" date="2022" name="IScience">
        <title>Evolution of zygomycete secretomes and the origins of terrestrial fungal ecologies.</title>
        <authorList>
            <person name="Chang Y."/>
            <person name="Wang Y."/>
            <person name="Mondo S."/>
            <person name="Ahrendt S."/>
            <person name="Andreopoulos W."/>
            <person name="Barry K."/>
            <person name="Beard J."/>
            <person name="Benny G.L."/>
            <person name="Blankenship S."/>
            <person name="Bonito G."/>
            <person name="Cuomo C."/>
            <person name="Desiro A."/>
            <person name="Gervers K.A."/>
            <person name="Hundley H."/>
            <person name="Kuo A."/>
            <person name="LaButti K."/>
            <person name="Lang B.F."/>
            <person name="Lipzen A."/>
            <person name="O'Donnell K."/>
            <person name="Pangilinan J."/>
            <person name="Reynolds N."/>
            <person name="Sandor L."/>
            <person name="Smith M.E."/>
            <person name="Tsang A."/>
            <person name="Grigoriev I.V."/>
            <person name="Stajich J.E."/>
            <person name="Spatafora J.W."/>
        </authorList>
    </citation>
    <scope>NUCLEOTIDE SEQUENCE</scope>
    <source>
        <strain evidence="4">RSA 2281</strain>
    </source>
</reference>
<dbReference type="InterPro" id="IPR050960">
    <property type="entry name" value="AB_hydrolase_4_sf"/>
</dbReference>
<organism evidence="4 5">
    <name type="scientific">Phascolomyces articulosus</name>
    <dbReference type="NCBI Taxonomy" id="60185"/>
    <lineage>
        <taxon>Eukaryota</taxon>
        <taxon>Fungi</taxon>
        <taxon>Fungi incertae sedis</taxon>
        <taxon>Mucoromycota</taxon>
        <taxon>Mucoromycotina</taxon>
        <taxon>Mucoromycetes</taxon>
        <taxon>Mucorales</taxon>
        <taxon>Lichtheimiaceae</taxon>
        <taxon>Phascolomyces</taxon>
    </lineage>
</organism>
<feature type="domain" description="AB hydrolase-1" evidence="3">
    <location>
        <begin position="105"/>
        <end position="335"/>
    </location>
</feature>
<dbReference type="Proteomes" id="UP001209540">
    <property type="component" value="Unassembled WGS sequence"/>
</dbReference>
<evidence type="ECO:0000313" key="4">
    <source>
        <dbReference type="EMBL" id="KAI9257231.1"/>
    </source>
</evidence>
<dbReference type="Gene3D" id="3.40.50.1820">
    <property type="entry name" value="alpha/beta hydrolase"/>
    <property type="match status" value="1"/>
</dbReference>
<dbReference type="SUPFAM" id="SSF53474">
    <property type="entry name" value="alpha/beta-Hydrolases"/>
    <property type="match status" value="1"/>
</dbReference>
<dbReference type="InterPro" id="IPR012020">
    <property type="entry name" value="ABHD4"/>
</dbReference>
<accession>A0AAD5JW97</accession>
<comment type="similarity">
    <text evidence="1">Belongs to the AB hydrolase superfamily. AB hydrolase 4 family.</text>
</comment>
<protein>
    <submittedName>
        <fullName evidence="4">Alpha/Beta hydrolase protein</fullName>
    </submittedName>
</protein>
<feature type="active site" description="Charge relay system" evidence="2">
    <location>
        <position position="187"/>
    </location>
</feature>
<keyword evidence="5" id="KW-1185">Reference proteome</keyword>
<sequence>MSTVKLFHHPSPVSIPLKNGNKKSVRLTDYIAEKCPSIVGPKAYFSPTPYLFNGHLQTGYAAFYNGAPTLNDVCYERQMLDLPDGGQVSLDWCPPLAQKPIDNTPTLVCLHGLTGGSHESYIRGLLEVTRPPFNYRGIVFNARGCGNTELTTPQLFNGAYTDDLRRVLEHIQKILPEGTPLIGIGYSLGSNILVKYLGEEGDKTPFKAAISVANPFDFVNSSYALDRNYFVRKIYSGTMAGNLKRAFSRYIKHTEMLAKNKDLSVDDVMSSTTIREFDDACTRKVFGYTTVNNYYRDASSCRFIEHVRVPLLCFNALDDPISPAESIPYDEAKINPYVVLATTDYGGHIGWFEHIRQPTRWIVKPLAEFVVAMFEAHDPRPNGTKLDPDTIDKSVDAIQAQE</sequence>
<evidence type="ECO:0000259" key="3">
    <source>
        <dbReference type="Pfam" id="PF00561"/>
    </source>
</evidence>
<dbReference type="GO" id="GO:0051792">
    <property type="term" value="P:medium-chain fatty acid biosynthetic process"/>
    <property type="evidence" value="ECO:0007669"/>
    <property type="project" value="TreeGrafter"/>
</dbReference>
<gene>
    <name evidence="4" type="ORF">BDA99DRAFT_441162</name>
</gene>
<dbReference type="Pfam" id="PF00561">
    <property type="entry name" value="Abhydrolase_1"/>
    <property type="match status" value="1"/>
</dbReference>
<reference evidence="4" key="2">
    <citation type="submission" date="2023-02" db="EMBL/GenBank/DDBJ databases">
        <authorList>
            <consortium name="DOE Joint Genome Institute"/>
            <person name="Mondo S.J."/>
            <person name="Chang Y."/>
            <person name="Wang Y."/>
            <person name="Ahrendt S."/>
            <person name="Andreopoulos W."/>
            <person name="Barry K."/>
            <person name="Beard J."/>
            <person name="Benny G.L."/>
            <person name="Blankenship S."/>
            <person name="Bonito G."/>
            <person name="Cuomo C."/>
            <person name="Desiro A."/>
            <person name="Gervers K.A."/>
            <person name="Hundley H."/>
            <person name="Kuo A."/>
            <person name="LaButti K."/>
            <person name="Lang B.F."/>
            <person name="Lipzen A."/>
            <person name="O'Donnell K."/>
            <person name="Pangilinan J."/>
            <person name="Reynolds N."/>
            <person name="Sandor L."/>
            <person name="Smith M.W."/>
            <person name="Tsang A."/>
            <person name="Grigoriev I.V."/>
            <person name="Stajich J.E."/>
            <person name="Spatafora J.W."/>
        </authorList>
    </citation>
    <scope>NUCLEOTIDE SEQUENCE</scope>
    <source>
        <strain evidence="4">RSA 2281</strain>
    </source>
</reference>
<dbReference type="EMBL" id="JAIXMP010000020">
    <property type="protein sequence ID" value="KAI9257231.1"/>
    <property type="molecule type" value="Genomic_DNA"/>
</dbReference>
<dbReference type="InterPro" id="IPR029058">
    <property type="entry name" value="AB_hydrolase_fold"/>
</dbReference>
<dbReference type="GO" id="GO:0047372">
    <property type="term" value="F:monoacylglycerol lipase activity"/>
    <property type="evidence" value="ECO:0007669"/>
    <property type="project" value="TreeGrafter"/>
</dbReference>
<dbReference type="GO" id="GO:0051793">
    <property type="term" value="P:medium-chain fatty acid catabolic process"/>
    <property type="evidence" value="ECO:0007669"/>
    <property type="project" value="TreeGrafter"/>
</dbReference>
<dbReference type="PIRSF" id="PIRSF005211">
    <property type="entry name" value="Ab_hydro_YheT"/>
    <property type="match status" value="1"/>
</dbReference>
<evidence type="ECO:0000256" key="2">
    <source>
        <dbReference type="PIRSR" id="PIRSR005211-1"/>
    </source>
</evidence>
<dbReference type="GO" id="GO:0008126">
    <property type="term" value="F:acetylesterase activity"/>
    <property type="evidence" value="ECO:0007669"/>
    <property type="project" value="TreeGrafter"/>
</dbReference>
<dbReference type="AlphaFoldDB" id="A0AAD5JW97"/>
<dbReference type="PANTHER" id="PTHR10794">
    <property type="entry name" value="ABHYDROLASE DOMAIN-CONTAINING PROTEIN"/>
    <property type="match status" value="1"/>
</dbReference>
<dbReference type="PANTHER" id="PTHR10794:SF63">
    <property type="entry name" value="ALPHA_BETA HYDROLASE 1, ISOFORM A"/>
    <property type="match status" value="1"/>
</dbReference>
<evidence type="ECO:0000313" key="5">
    <source>
        <dbReference type="Proteomes" id="UP001209540"/>
    </source>
</evidence>
<comment type="caution">
    <text evidence="4">The sequence shown here is derived from an EMBL/GenBank/DDBJ whole genome shotgun (WGS) entry which is preliminary data.</text>
</comment>
<feature type="active site" description="Charge relay system" evidence="2">
    <location>
        <position position="319"/>
    </location>
</feature>
<feature type="active site" description="Charge relay system" evidence="2">
    <location>
        <position position="348"/>
    </location>
</feature>
<dbReference type="InterPro" id="IPR000073">
    <property type="entry name" value="AB_hydrolase_1"/>
</dbReference>
<proteinExistence type="inferred from homology"/>
<keyword evidence="4" id="KW-0378">Hydrolase</keyword>
<name>A0AAD5JW97_9FUNG</name>
<evidence type="ECO:0000256" key="1">
    <source>
        <dbReference type="ARBA" id="ARBA00010884"/>
    </source>
</evidence>